<dbReference type="GO" id="GO:0050821">
    <property type="term" value="P:protein stabilization"/>
    <property type="evidence" value="ECO:0007669"/>
    <property type="project" value="TreeGrafter"/>
</dbReference>
<dbReference type="eggNOG" id="KOG3277">
    <property type="taxonomic scope" value="Eukaryota"/>
</dbReference>
<evidence type="ECO:0000313" key="8">
    <source>
        <dbReference type="Proteomes" id="UP000000707"/>
    </source>
</evidence>
<dbReference type="GO" id="GO:0006457">
    <property type="term" value="P:protein folding"/>
    <property type="evidence" value="ECO:0007669"/>
    <property type="project" value="TreeGrafter"/>
</dbReference>
<reference evidence="7 8" key="1">
    <citation type="journal article" date="2011" name="Proc. Natl. Acad. Sci. U.S.A.">
        <title>Comparative genomics of xylose-fermenting fungi for enhanced biofuel production.</title>
        <authorList>
            <person name="Wohlbach D.J."/>
            <person name="Kuo A."/>
            <person name="Sato T.K."/>
            <person name="Potts K.M."/>
            <person name="Salamov A.A."/>
            <person name="LaButti K.M."/>
            <person name="Sun H."/>
            <person name="Clum A."/>
            <person name="Pangilinan J.L."/>
            <person name="Lindquist E.A."/>
            <person name="Lucas S."/>
            <person name="Lapidus A."/>
            <person name="Jin M."/>
            <person name="Gunawan C."/>
            <person name="Balan V."/>
            <person name="Dale B.E."/>
            <person name="Jeffries T.W."/>
            <person name="Zinkel R."/>
            <person name="Barry K.W."/>
            <person name="Grigoriev I.V."/>
            <person name="Gasch A.P."/>
        </authorList>
    </citation>
    <scope>NUCLEOTIDE SEQUENCE [LARGE SCALE GENOMIC DNA]</scope>
    <source>
        <strain evidence="8">ATCC 10573 / BCRC 21748 / CBS 615 / JCM 9827 / NBRC 10315 / NRRL Y-1498 / VKM Y-70</strain>
    </source>
</reference>
<dbReference type="GO" id="GO:0008270">
    <property type="term" value="F:zinc ion binding"/>
    <property type="evidence" value="ECO:0007669"/>
    <property type="project" value="UniProtKB-KW"/>
</dbReference>
<protein>
    <submittedName>
        <fullName evidence="7">Zf-DNL-domain-containing protein</fullName>
    </submittedName>
</protein>
<organism evidence="8">
    <name type="scientific">Candida tenuis (strain ATCC 10573 / BCRC 21748 / CBS 615 / JCM 9827 / NBRC 10315 / NRRL Y-1498 / VKM Y-70)</name>
    <name type="common">Yeast</name>
    <name type="synonym">Yamadazyma tenuis</name>
    <dbReference type="NCBI Taxonomy" id="590646"/>
    <lineage>
        <taxon>Eukaryota</taxon>
        <taxon>Fungi</taxon>
        <taxon>Dikarya</taxon>
        <taxon>Ascomycota</taxon>
        <taxon>Saccharomycotina</taxon>
        <taxon>Pichiomycetes</taxon>
        <taxon>Debaryomycetaceae</taxon>
        <taxon>Yamadazyma</taxon>
    </lineage>
</organism>
<dbReference type="Pfam" id="PF05180">
    <property type="entry name" value="zf-DNL"/>
    <property type="match status" value="1"/>
</dbReference>
<evidence type="ECO:0000259" key="6">
    <source>
        <dbReference type="PROSITE" id="PS51501"/>
    </source>
</evidence>
<dbReference type="GO" id="GO:0051087">
    <property type="term" value="F:protein-folding chaperone binding"/>
    <property type="evidence" value="ECO:0007669"/>
    <property type="project" value="TreeGrafter"/>
</dbReference>
<evidence type="ECO:0000313" key="7">
    <source>
        <dbReference type="EMBL" id="EGV61553.1"/>
    </source>
</evidence>
<dbReference type="OrthoDB" id="512667at2759"/>
<keyword evidence="1" id="KW-0479">Metal-binding</keyword>
<dbReference type="HOGENOM" id="CLU_093902_1_0_1"/>
<dbReference type="GeneID" id="18250398"/>
<accession>G3BBJ4</accession>
<feature type="region of interest" description="Disordered" evidence="5">
    <location>
        <begin position="150"/>
        <end position="178"/>
    </location>
</feature>
<name>G3BBJ4_CANTC</name>
<dbReference type="AlphaFoldDB" id="G3BBJ4"/>
<keyword evidence="2 4" id="KW-0863">Zinc-finger</keyword>
<keyword evidence="8" id="KW-1185">Reference proteome</keyword>
<sequence length="178" mass="19915">MKRALFIPRATTGSLKARMMFQSARVLVYKTRILGGHSVTSQLVPARFQSTNNKTASLKVDDPQLMIAFTCKKCDTRSSHTFSKQAYTKGTVAIQCPGCKNRHLIADNLKIFKDDKFSLEEVLKAKGESVSTSTEDLVFNDIPESLREKIGHHARDAPEDYQKKLEPENTALPKGNDK</sequence>
<dbReference type="InterPro" id="IPR024158">
    <property type="entry name" value="Mt_import_TIM15"/>
</dbReference>
<feature type="compositionally biased region" description="Basic and acidic residues" evidence="5">
    <location>
        <begin position="150"/>
        <end position="167"/>
    </location>
</feature>
<dbReference type="KEGG" id="cten:18250398"/>
<dbReference type="PROSITE" id="PS51501">
    <property type="entry name" value="ZF_DNL"/>
    <property type="match status" value="1"/>
</dbReference>
<dbReference type="InterPro" id="IPR007853">
    <property type="entry name" value="Znf_DNL-typ"/>
</dbReference>
<evidence type="ECO:0000256" key="5">
    <source>
        <dbReference type="SAM" id="MobiDB-lite"/>
    </source>
</evidence>
<feature type="domain" description="DNL-type" evidence="6">
    <location>
        <begin position="60"/>
        <end position="155"/>
    </location>
</feature>
<evidence type="ECO:0000256" key="3">
    <source>
        <dbReference type="ARBA" id="ARBA00022833"/>
    </source>
</evidence>
<gene>
    <name evidence="7" type="ORF">CANTEDRAFT_94442</name>
</gene>
<dbReference type="Proteomes" id="UP000000707">
    <property type="component" value="Unassembled WGS sequence"/>
</dbReference>
<evidence type="ECO:0000256" key="4">
    <source>
        <dbReference type="PROSITE-ProRule" id="PRU00834"/>
    </source>
</evidence>
<dbReference type="PANTHER" id="PTHR20922">
    <property type="entry name" value="DNL-TYPE ZINC FINGER PROTEIN"/>
    <property type="match status" value="1"/>
</dbReference>
<proteinExistence type="predicted"/>
<evidence type="ECO:0000256" key="2">
    <source>
        <dbReference type="ARBA" id="ARBA00022771"/>
    </source>
</evidence>
<dbReference type="STRING" id="590646.G3BBJ4"/>
<dbReference type="PANTHER" id="PTHR20922:SF13">
    <property type="entry name" value="DNL-TYPE ZINC FINGER PROTEIN"/>
    <property type="match status" value="1"/>
</dbReference>
<keyword evidence="3" id="KW-0862">Zinc</keyword>
<evidence type="ECO:0000256" key="1">
    <source>
        <dbReference type="ARBA" id="ARBA00022723"/>
    </source>
</evidence>
<dbReference type="EMBL" id="GL996527">
    <property type="protein sequence ID" value="EGV61553.1"/>
    <property type="molecule type" value="Genomic_DNA"/>
</dbReference>
<dbReference type="GO" id="GO:0030150">
    <property type="term" value="P:protein import into mitochondrial matrix"/>
    <property type="evidence" value="ECO:0007669"/>
    <property type="project" value="TreeGrafter"/>
</dbReference>
<dbReference type="GO" id="GO:0005739">
    <property type="term" value="C:mitochondrion"/>
    <property type="evidence" value="ECO:0007669"/>
    <property type="project" value="TreeGrafter"/>
</dbReference>